<reference evidence="1" key="1">
    <citation type="journal article" date="2020" name="Nature">
        <title>Giant virus diversity and host interactions through global metagenomics.</title>
        <authorList>
            <person name="Schulz F."/>
            <person name="Roux S."/>
            <person name="Paez-Espino D."/>
            <person name="Jungbluth S."/>
            <person name="Walsh D.A."/>
            <person name="Denef V.J."/>
            <person name="McMahon K.D."/>
            <person name="Konstantinidis K.T."/>
            <person name="Eloe-Fadrosh E.A."/>
            <person name="Kyrpides N.C."/>
            <person name="Woyke T."/>
        </authorList>
    </citation>
    <scope>NUCLEOTIDE SEQUENCE</scope>
    <source>
        <strain evidence="1">GVMAG-M-3300023184-16</strain>
    </source>
</reference>
<dbReference type="AlphaFoldDB" id="A0A6C0HVG7"/>
<evidence type="ECO:0000313" key="1">
    <source>
        <dbReference type="EMBL" id="QHT84136.1"/>
    </source>
</evidence>
<proteinExistence type="predicted"/>
<dbReference type="EMBL" id="MN740015">
    <property type="protein sequence ID" value="QHT84136.1"/>
    <property type="molecule type" value="Genomic_DNA"/>
</dbReference>
<organism evidence="1">
    <name type="scientific">viral metagenome</name>
    <dbReference type="NCBI Taxonomy" id="1070528"/>
    <lineage>
        <taxon>unclassified sequences</taxon>
        <taxon>metagenomes</taxon>
        <taxon>organismal metagenomes</taxon>
    </lineage>
</organism>
<protein>
    <submittedName>
        <fullName evidence="1">Uncharacterized protein</fullName>
    </submittedName>
</protein>
<sequence>MNDEEILKKCQEDIKTTKKVVTETKELLVQYTESVRTNMSKSFEVSKKEIKDLLLNYF</sequence>
<accession>A0A6C0HVG7</accession>
<name>A0A6C0HVG7_9ZZZZ</name>